<dbReference type="GO" id="GO:0003678">
    <property type="term" value="F:DNA helicase activity"/>
    <property type="evidence" value="ECO:0007669"/>
    <property type="project" value="TreeGrafter"/>
</dbReference>
<keyword evidence="4 10" id="KW-0347">Helicase</keyword>
<dbReference type="InterPro" id="IPR047112">
    <property type="entry name" value="RecG/Mfd"/>
</dbReference>
<protein>
    <submittedName>
        <fullName evidence="10">ATP-dependent DNA helicase RecG</fullName>
        <ecNumber evidence="10">3.6.1.-</ecNumber>
    </submittedName>
</protein>
<dbReference type="EMBL" id="CP002130">
    <property type="protein sequence ID" value="AEI88870.1"/>
    <property type="molecule type" value="Genomic_DNA"/>
</dbReference>
<evidence type="ECO:0000256" key="4">
    <source>
        <dbReference type="ARBA" id="ARBA00022806"/>
    </source>
</evidence>
<dbReference type="InterPro" id="IPR011545">
    <property type="entry name" value="DEAD/DEAH_box_helicase_dom"/>
</dbReference>
<keyword evidence="3 10" id="KW-0378">Hydrolase</keyword>
<organism evidence="10 11">
    <name type="scientific">Midichloria mitochondrii (strain IricVA)</name>
    <dbReference type="NCBI Taxonomy" id="696127"/>
    <lineage>
        <taxon>Bacteria</taxon>
        <taxon>Pseudomonadati</taxon>
        <taxon>Pseudomonadota</taxon>
        <taxon>Alphaproteobacteria</taxon>
        <taxon>Rickettsiales</taxon>
        <taxon>Candidatus Midichloriaceae</taxon>
        <taxon>Candidatus Midichloria</taxon>
    </lineage>
</organism>
<accession>F7XW21</accession>
<dbReference type="Proteomes" id="UP000006639">
    <property type="component" value="Chromosome"/>
</dbReference>
<dbReference type="EC" id="3.6.1.-" evidence="10"/>
<dbReference type="SUPFAM" id="SSF52540">
    <property type="entry name" value="P-loop containing nucleoside triphosphate hydrolases"/>
    <property type="match status" value="2"/>
</dbReference>
<dbReference type="Gene3D" id="3.40.50.300">
    <property type="entry name" value="P-loop containing nucleotide triphosphate hydrolases"/>
    <property type="match status" value="2"/>
</dbReference>
<dbReference type="CDD" id="cd17992">
    <property type="entry name" value="DEXHc_RecG"/>
    <property type="match status" value="1"/>
</dbReference>
<keyword evidence="6" id="KW-0238">DNA-binding</keyword>
<dbReference type="AlphaFoldDB" id="F7XW21"/>
<gene>
    <name evidence="10" type="primary">recG</name>
    <name evidence="10" type="ordered locus">midi_00570</name>
</gene>
<dbReference type="Pfam" id="PF00271">
    <property type="entry name" value="Helicase_C"/>
    <property type="match status" value="1"/>
</dbReference>
<keyword evidence="2" id="KW-0227">DNA damage</keyword>
<evidence type="ECO:0000313" key="10">
    <source>
        <dbReference type="EMBL" id="AEI88870.1"/>
    </source>
</evidence>
<dbReference type="KEGG" id="mmn:midi_00570"/>
<keyword evidence="5" id="KW-0067">ATP-binding</keyword>
<dbReference type="STRING" id="696127.midi_00570"/>
<dbReference type="Pfam" id="PF00270">
    <property type="entry name" value="DEAD"/>
    <property type="match status" value="1"/>
</dbReference>
<dbReference type="GO" id="GO:0005524">
    <property type="term" value="F:ATP binding"/>
    <property type="evidence" value="ECO:0007669"/>
    <property type="project" value="UniProtKB-KW"/>
</dbReference>
<keyword evidence="7" id="KW-0234">DNA repair</keyword>
<dbReference type="InterPro" id="IPR027417">
    <property type="entry name" value="P-loop_NTPase"/>
</dbReference>
<keyword evidence="1" id="KW-0547">Nucleotide-binding</keyword>
<dbReference type="PANTHER" id="PTHR47964:SF1">
    <property type="entry name" value="ATP-DEPENDENT DNA HELICASE HOMOLOG RECG, CHLOROPLASTIC"/>
    <property type="match status" value="1"/>
</dbReference>
<dbReference type="InterPro" id="IPR012340">
    <property type="entry name" value="NA-bd_OB-fold"/>
</dbReference>
<proteinExistence type="predicted"/>
<evidence type="ECO:0000256" key="3">
    <source>
        <dbReference type="ARBA" id="ARBA00022801"/>
    </source>
</evidence>
<dbReference type="Pfam" id="PF19833">
    <property type="entry name" value="RecG_dom3_C"/>
    <property type="match status" value="1"/>
</dbReference>
<name>F7XW21_MIDMI</name>
<dbReference type="InterPro" id="IPR045562">
    <property type="entry name" value="RecG_dom3_C"/>
</dbReference>
<dbReference type="GO" id="GO:0003677">
    <property type="term" value="F:DNA binding"/>
    <property type="evidence" value="ECO:0007669"/>
    <property type="project" value="UniProtKB-KW"/>
</dbReference>
<keyword evidence="11" id="KW-1185">Reference proteome</keyword>
<dbReference type="CDD" id="cd04488">
    <property type="entry name" value="RecG_wedge_OBF"/>
    <property type="match status" value="1"/>
</dbReference>
<dbReference type="PROSITE" id="PS51192">
    <property type="entry name" value="HELICASE_ATP_BIND_1"/>
    <property type="match status" value="1"/>
</dbReference>
<dbReference type="PANTHER" id="PTHR47964">
    <property type="entry name" value="ATP-DEPENDENT DNA HELICASE HOMOLOG RECG, CHLOROPLASTIC"/>
    <property type="match status" value="1"/>
</dbReference>
<evidence type="ECO:0000256" key="7">
    <source>
        <dbReference type="ARBA" id="ARBA00023204"/>
    </source>
</evidence>
<reference evidence="10 11" key="1">
    <citation type="journal article" date="2011" name="Mol. Biol. Evol.">
        <title>Phylogenomic evidence for the presence of a flagellum and cbb3 oxidase in the free-living mitochondrial ancestor.</title>
        <authorList>
            <person name="Sassera D."/>
            <person name="Lo N."/>
            <person name="Epis S."/>
            <person name="D'Auria G."/>
            <person name="Montagna M."/>
            <person name="Comandatore F."/>
            <person name="Horner D."/>
            <person name="Pereto J."/>
            <person name="Luciano A.M."/>
            <person name="Franciosi F."/>
            <person name="Ferri E."/>
            <person name="Crotti E."/>
            <person name="Bazzocchi C."/>
            <person name="Daffonchio D."/>
            <person name="Sacchi L."/>
            <person name="Moya A."/>
            <person name="Latorre A."/>
            <person name="Bandi C."/>
        </authorList>
    </citation>
    <scope>NUCLEOTIDE SEQUENCE [LARGE SCALE GENOMIC DNA]</scope>
    <source>
        <strain evidence="10 11">IricVA</strain>
    </source>
</reference>
<evidence type="ECO:0000256" key="5">
    <source>
        <dbReference type="ARBA" id="ARBA00022840"/>
    </source>
</evidence>
<dbReference type="HOGENOM" id="CLU_005122_7_1_5"/>
<dbReference type="PROSITE" id="PS51194">
    <property type="entry name" value="HELICASE_CTER"/>
    <property type="match status" value="1"/>
</dbReference>
<evidence type="ECO:0000259" key="8">
    <source>
        <dbReference type="PROSITE" id="PS51192"/>
    </source>
</evidence>
<evidence type="ECO:0000256" key="6">
    <source>
        <dbReference type="ARBA" id="ARBA00023125"/>
    </source>
</evidence>
<feature type="domain" description="Helicase ATP-binding" evidence="8">
    <location>
        <begin position="207"/>
        <end position="368"/>
    </location>
</feature>
<dbReference type="InterPro" id="IPR014001">
    <property type="entry name" value="Helicase_ATP-bd"/>
</dbReference>
<evidence type="ECO:0000256" key="2">
    <source>
        <dbReference type="ARBA" id="ARBA00022763"/>
    </source>
</evidence>
<dbReference type="GO" id="GO:0016787">
    <property type="term" value="F:hydrolase activity"/>
    <property type="evidence" value="ECO:0007669"/>
    <property type="project" value="UniProtKB-KW"/>
</dbReference>
<feature type="domain" description="Helicase C-terminal" evidence="9">
    <location>
        <begin position="394"/>
        <end position="548"/>
    </location>
</feature>
<evidence type="ECO:0000256" key="1">
    <source>
        <dbReference type="ARBA" id="ARBA00022741"/>
    </source>
</evidence>
<evidence type="ECO:0000259" key="9">
    <source>
        <dbReference type="PROSITE" id="PS51194"/>
    </source>
</evidence>
<sequence>MLPKSRGQKITKILCQNQTGSITLIFFHINKSALSSWKVGDKIAISGKVDWNYGNLQMLHPDIMVPASKAEQSFTIEPVYPASLRLSSKSIASVIKEILKVLPLLPEWIPLDLKEKLQLPSWNEAINIIHNPKNDAEIKMIDKALERLAFDEILTEQIMLEIAQSKLLEHKKTPLTFTGLLQNSFLSSLPFKLTNNQKEVLEEINNDQKSDQHMVRILQGDVGSGKTIIAFLAAINVIEAGAQAIIMVPTELLARQHFSNFKKLFPNSQIESSPLISKIPNSQKKQLYDDIRNGKIKLIIGTHALIQSEVQFHKPGLIIIDEQHKFGVAQRLELLEKGVTCDFLMMSATPIPRTLIMMHYGSMKISTLKEKPAGRLQIITSLLSSKKSDFLIHSIKNAIEHGAKVYWICPLIEESENLSLNNVKQRYDSLEKIFGNQVAVIHSRVKVEEREKIMEDFASQSGNIKILVATTVIEVGVDVPDATIMVIEHAERFGLAQMHQLRGRVGRGNKQSHCILLYSHPLSVTAKYRLEAMKKTNDGSKLAEEDLRIRGSGKILGTQQSGLPLFKIYDFFTQQHLIRYANHIALEQSNNLDEKFSVLINLYSDTSLSSIAAISTA</sequence>
<dbReference type="SMART" id="SM00490">
    <property type="entry name" value="HELICc"/>
    <property type="match status" value="1"/>
</dbReference>
<dbReference type="InterPro" id="IPR001650">
    <property type="entry name" value="Helicase_C-like"/>
</dbReference>
<dbReference type="Gene3D" id="2.40.50.140">
    <property type="entry name" value="Nucleic acid-binding proteins"/>
    <property type="match status" value="1"/>
</dbReference>
<dbReference type="GO" id="GO:0006281">
    <property type="term" value="P:DNA repair"/>
    <property type="evidence" value="ECO:0007669"/>
    <property type="project" value="UniProtKB-KW"/>
</dbReference>
<dbReference type="SMART" id="SM00487">
    <property type="entry name" value="DEXDc"/>
    <property type="match status" value="1"/>
</dbReference>
<dbReference type="SUPFAM" id="SSF50249">
    <property type="entry name" value="Nucleic acid-binding proteins"/>
    <property type="match status" value="1"/>
</dbReference>
<evidence type="ECO:0000313" key="11">
    <source>
        <dbReference type="Proteomes" id="UP000006639"/>
    </source>
</evidence>